<proteinExistence type="predicted"/>
<accession>A0A7X1B8H2</accession>
<evidence type="ECO:0000259" key="1">
    <source>
        <dbReference type="Pfam" id="PF03544"/>
    </source>
</evidence>
<evidence type="ECO:0000313" key="2">
    <source>
        <dbReference type="EMBL" id="MBC2607632.1"/>
    </source>
</evidence>
<protein>
    <submittedName>
        <fullName evidence="2">Energy transducer TonB</fullName>
    </submittedName>
</protein>
<name>A0A7X1B8H2_9BACT</name>
<organism evidence="2 3">
    <name type="scientific">Pelagicoccus albus</name>
    <dbReference type="NCBI Taxonomy" id="415222"/>
    <lineage>
        <taxon>Bacteria</taxon>
        <taxon>Pseudomonadati</taxon>
        <taxon>Verrucomicrobiota</taxon>
        <taxon>Opitutia</taxon>
        <taxon>Puniceicoccales</taxon>
        <taxon>Pelagicoccaceae</taxon>
        <taxon>Pelagicoccus</taxon>
    </lineage>
</organism>
<dbReference type="SUPFAM" id="SSF74653">
    <property type="entry name" value="TolA/TonB C-terminal domain"/>
    <property type="match status" value="2"/>
</dbReference>
<dbReference type="GO" id="GO:0055085">
    <property type="term" value="P:transmembrane transport"/>
    <property type="evidence" value="ECO:0007669"/>
    <property type="project" value="InterPro"/>
</dbReference>
<dbReference type="AlphaFoldDB" id="A0A7X1B8H2"/>
<dbReference type="Gene3D" id="3.30.1150.10">
    <property type="match status" value="2"/>
</dbReference>
<reference evidence="2 3" key="1">
    <citation type="submission" date="2020-07" db="EMBL/GenBank/DDBJ databases">
        <authorList>
            <person name="Feng X."/>
        </authorList>
    </citation>
    <scope>NUCLEOTIDE SEQUENCE [LARGE SCALE GENOMIC DNA]</scope>
    <source>
        <strain evidence="2 3">JCM23202</strain>
    </source>
</reference>
<keyword evidence="3" id="KW-1185">Reference proteome</keyword>
<dbReference type="Pfam" id="PF03544">
    <property type="entry name" value="TonB_C"/>
    <property type="match status" value="1"/>
</dbReference>
<feature type="domain" description="TonB C-terminal" evidence="1">
    <location>
        <begin position="49"/>
        <end position="124"/>
    </location>
</feature>
<comment type="caution">
    <text evidence="2">The sequence shown here is derived from an EMBL/GenBank/DDBJ whole genome shotgun (WGS) entry which is preliminary data.</text>
</comment>
<sequence length="258" mass="28492">MNPIRSLLLTSLCVCSLLPPRAKGDEELSEGMQIPDKSSLLTILDTVDPAFPARLKDFGYPEGDVTFAVVVDQNGKLQDSFLIEASHLEFAEEVSKVLPLWSFTPPIIDGEPSSIASKIKVIFERGRGFLYESGGSNSLGNRIGKRSGSESYQIYPLKELDSIPIPRKIVEPSFHSQLLEGKEVVTAVFEFYIDEAGRVRIPTLRESAEEIDETLLVLAQEALLQWEFEPPLKNGKPVATLAAQPFRFAREQAEGAAD</sequence>
<dbReference type="Proteomes" id="UP000526501">
    <property type="component" value="Unassembled WGS sequence"/>
</dbReference>
<dbReference type="EMBL" id="JACHVC010000013">
    <property type="protein sequence ID" value="MBC2607632.1"/>
    <property type="molecule type" value="Genomic_DNA"/>
</dbReference>
<gene>
    <name evidence="2" type="ORF">H5P27_16385</name>
</gene>
<dbReference type="RefSeq" id="WP_185661505.1">
    <property type="nucleotide sequence ID" value="NZ_CAWPOO010000013.1"/>
</dbReference>
<evidence type="ECO:0000313" key="3">
    <source>
        <dbReference type="Proteomes" id="UP000526501"/>
    </source>
</evidence>
<dbReference type="InterPro" id="IPR037682">
    <property type="entry name" value="TonB_C"/>
</dbReference>